<dbReference type="Proteomes" id="UP000239576">
    <property type="component" value="Unassembled WGS sequence"/>
</dbReference>
<gene>
    <name evidence="1" type="ORF">C7B82_31015</name>
</gene>
<dbReference type="EMBL" id="PVWK01000165">
    <property type="protein sequence ID" value="PSB23472.1"/>
    <property type="molecule type" value="Genomic_DNA"/>
</dbReference>
<keyword evidence="2" id="KW-1185">Reference proteome</keyword>
<dbReference type="RefSeq" id="WP_106261209.1">
    <property type="nucleotide sequence ID" value="NZ_CAWNSW010000113.1"/>
</dbReference>
<accession>A0A2T1DSL5</accession>
<reference evidence="2" key="1">
    <citation type="submission" date="2018-02" db="EMBL/GenBank/DDBJ databases">
        <authorList>
            <person name="Moore K."/>
            <person name="Momper L."/>
        </authorList>
    </citation>
    <scope>NUCLEOTIDE SEQUENCE [LARGE SCALE GENOMIC DNA]</scope>
    <source>
        <strain evidence="2">ULC18</strain>
    </source>
</reference>
<reference evidence="1 2" key="2">
    <citation type="submission" date="2018-03" db="EMBL/GenBank/DDBJ databases">
        <title>The ancient ancestry and fast evolution of plastids.</title>
        <authorList>
            <person name="Moore K.R."/>
            <person name="Magnabosco C."/>
            <person name="Momper L."/>
            <person name="Gold D.A."/>
            <person name="Bosak T."/>
            <person name="Fournier G.P."/>
        </authorList>
    </citation>
    <scope>NUCLEOTIDE SEQUENCE [LARGE SCALE GENOMIC DNA]</scope>
    <source>
        <strain evidence="1 2">ULC18</strain>
    </source>
</reference>
<comment type="caution">
    <text evidence="1">The sequence shown here is derived from an EMBL/GenBank/DDBJ whole genome shotgun (WGS) entry which is preliminary data.</text>
</comment>
<proteinExistence type="predicted"/>
<dbReference type="OrthoDB" id="588540at2"/>
<name>A0A2T1DSL5_9CYAN</name>
<organism evidence="1 2">
    <name type="scientific">Stenomitos frigidus ULC18</name>
    <dbReference type="NCBI Taxonomy" id="2107698"/>
    <lineage>
        <taxon>Bacteria</taxon>
        <taxon>Bacillati</taxon>
        <taxon>Cyanobacteriota</taxon>
        <taxon>Cyanophyceae</taxon>
        <taxon>Leptolyngbyales</taxon>
        <taxon>Leptolyngbyaceae</taxon>
        <taxon>Stenomitos</taxon>
    </lineage>
</organism>
<sequence length="217" mass="24746">MSAPKAKGYSSSPKGIQSHILPHAGALTERATRYFGIDLARLPQMSDNELALFADRATAMTRLKEILPILEKHFTTLIDGQVEYEQFVQRVLKQVEKGSKQIDKSLLDAWLLSKGYDKHLQLLNQKAGHGIQKLEAEYRSEYDLNRLDFQSAIKLIHLRHQNRAKAIGEKVPQAQRQLQVQEALRRQAETRKELLTYGTAGKPGKGFWHGVKDFFRV</sequence>
<dbReference type="AlphaFoldDB" id="A0A2T1DSL5"/>
<protein>
    <submittedName>
        <fullName evidence="1">Uncharacterized protein</fullName>
    </submittedName>
</protein>
<evidence type="ECO:0000313" key="1">
    <source>
        <dbReference type="EMBL" id="PSB23472.1"/>
    </source>
</evidence>
<evidence type="ECO:0000313" key="2">
    <source>
        <dbReference type="Proteomes" id="UP000239576"/>
    </source>
</evidence>